<dbReference type="AlphaFoldDB" id="A0A7X9UA43"/>
<evidence type="ECO:0000313" key="1">
    <source>
        <dbReference type="EMBL" id="NMF50380.1"/>
    </source>
</evidence>
<accession>A0A7X9UA43</accession>
<reference evidence="1 2" key="1">
    <citation type="submission" date="2020-04" db="EMBL/GenBank/DDBJ databases">
        <title>Genome Sequencing and Assembley of Pseudoalteromonas artica.</title>
        <authorList>
            <person name="Akerly B."/>
            <person name="Cook G."/>
        </authorList>
    </citation>
    <scope>NUCLEOTIDE SEQUENCE [LARGE SCALE GENOMIC DNA]</scope>
    <source>
        <strain evidence="1 2">NEC-BIFX-0059</strain>
    </source>
</reference>
<proteinExistence type="predicted"/>
<gene>
    <name evidence="1" type="ORF">HHL01_19745</name>
</gene>
<protein>
    <recommendedName>
        <fullName evidence="3">CHAT domain-containing protein</fullName>
    </recommendedName>
</protein>
<comment type="caution">
    <text evidence="1">The sequence shown here is derived from an EMBL/GenBank/DDBJ whole genome shotgun (WGS) entry which is preliminary data.</text>
</comment>
<evidence type="ECO:0008006" key="3">
    <source>
        <dbReference type="Google" id="ProtNLM"/>
    </source>
</evidence>
<dbReference type="Proteomes" id="UP000519126">
    <property type="component" value="Unassembled WGS sequence"/>
</dbReference>
<dbReference type="EMBL" id="JABBCX010000020">
    <property type="protein sequence ID" value="NMF50380.1"/>
    <property type="molecule type" value="Genomic_DNA"/>
</dbReference>
<sequence>MKPDISFTSILHILIVPDTDSPEHQSPFQGFLLDLFNDSYIMLMHYMSIQPSSALEVYMEQDELVNFRNTLSVSNNFLLDKSSFSKRIEAFNGHPFIYCYCSNSDIVTYVNKACEDFKFKPITVGFDKSCDISITQDSNEFSTFLLDASIAKKIDSVKRSGRLPTEILNFLNNKNKRNTTTVPLKQISYSHAVTNPSEAVLYALGYNLPKVKRITGSSNRDVYINAMTEVSDTVFDISMKKSKAFTKSDLIVYSPSIFTHLYNFNSQFWNHIKRIEKSKKVRDFIMKGLFQNPNYSGFDIKVNTKEELEEILKSKVINQIVEIRQSELALSSAAINFLSVSNNSPALRLPNSINFFHAKLKDIESLSQSNKPKSINNLQRKFKDFTSCFKHEIGDTLCNYISKNSKSLILCTDSILDWVSIDRIPLMFTHEISKINTTPGNKFLQESTNFSHFSLKQKDLTKITVIRSFKDNDKIKHILENSLDHYINIDNQIELEIIDVSTSEEFIHTLSNLKTSILILDCHGNHGGSESHGWLQIGDEQVDIWSLPVVCPPIIILSACLTSAIGGSHASVANGFLSRGSLSVLGTLLPVDALKSAIFIGRLIYRLSGYLNALKEVGVKTISWRQFIAGFLRMSFCTDFLCILRDEHKLLNERQYKEIHVECNYIINSNSPNWYDKALEAINNNTGLDINMVDGFIQNVGLTETMYYSQLGRPENIIIELE</sequence>
<organism evidence="1 2">
    <name type="scientific">Pseudoalteromonas arctica</name>
    <dbReference type="NCBI Taxonomy" id="394751"/>
    <lineage>
        <taxon>Bacteria</taxon>
        <taxon>Pseudomonadati</taxon>
        <taxon>Pseudomonadota</taxon>
        <taxon>Gammaproteobacteria</taxon>
        <taxon>Alteromonadales</taxon>
        <taxon>Pseudoalteromonadaceae</taxon>
        <taxon>Pseudoalteromonas</taxon>
    </lineage>
</organism>
<evidence type="ECO:0000313" key="2">
    <source>
        <dbReference type="Proteomes" id="UP000519126"/>
    </source>
</evidence>
<name>A0A7X9UA43_9GAMM</name>